<name>A0A386UHR5_9RHOB</name>
<reference evidence="3" key="1">
    <citation type="submission" date="2018-07" db="EMBL/GenBank/DDBJ databases">
        <title>Genome Structure of the Opportunistic Pathogen Paracoccus yeei (Alphaproteobacteria) and Identification of Putative Virulence Factors.</title>
        <authorList>
            <person name="Lasek R."/>
            <person name="Szuplewska M."/>
            <person name="Mitura M."/>
            <person name="Decewicz P."/>
            <person name="Chmielowska C."/>
            <person name="Pawlot A."/>
            <person name="Sentkowska D."/>
            <person name="Czarnecki J."/>
            <person name="Bartosik D."/>
        </authorList>
    </citation>
    <scope>NUCLEOTIDE SEQUENCE [LARGE SCALE GENOMIC DNA]</scope>
    <source>
        <strain evidence="3">CCUG 32053</strain>
    </source>
</reference>
<evidence type="ECO:0000313" key="2">
    <source>
        <dbReference type="EMBL" id="AYE99918.1"/>
    </source>
</evidence>
<evidence type="ECO:0000313" key="3">
    <source>
        <dbReference type="Proteomes" id="UP000272010"/>
    </source>
</evidence>
<feature type="region of interest" description="Disordered" evidence="1">
    <location>
        <begin position="1"/>
        <end position="43"/>
    </location>
</feature>
<accession>A0A386UHR5</accession>
<proteinExistence type="predicted"/>
<dbReference type="AlphaFoldDB" id="A0A386UHR5"/>
<gene>
    <name evidence="2" type="ORF">PY32053_00220</name>
</gene>
<dbReference type="EMBL" id="CP031078">
    <property type="protein sequence ID" value="AYE99918.1"/>
    <property type="molecule type" value="Genomic_DNA"/>
</dbReference>
<dbReference type="Proteomes" id="UP000272010">
    <property type="component" value="Chromosome"/>
</dbReference>
<evidence type="ECO:0000256" key="1">
    <source>
        <dbReference type="SAM" id="MobiDB-lite"/>
    </source>
</evidence>
<protein>
    <submittedName>
        <fullName evidence="2">Uncharacterized protein</fullName>
    </submittedName>
</protein>
<organism evidence="2 3">
    <name type="scientific">Paracoccus yeei</name>
    <dbReference type="NCBI Taxonomy" id="147645"/>
    <lineage>
        <taxon>Bacteria</taxon>
        <taxon>Pseudomonadati</taxon>
        <taxon>Pseudomonadota</taxon>
        <taxon>Alphaproteobacteria</taxon>
        <taxon>Rhodobacterales</taxon>
        <taxon>Paracoccaceae</taxon>
        <taxon>Paracoccus</taxon>
    </lineage>
</organism>
<sequence>MPFAPEAGRDKQRRPRGRNALTGGDPRPSQGPEGQTFRESGDS</sequence>